<feature type="domain" description="N-acetyltransferase" evidence="3">
    <location>
        <begin position="55"/>
        <end position="209"/>
    </location>
</feature>
<evidence type="ECO:0000256" key="1">
    <source>
        <dbReference type="ARBA" id="ARBA00022679"/>
    </source>
</evidence>
<keyword evidence="2" id="KW-0012">Acyltransferase</keyword>
<evidence type="ECO:0000313" key="5">
    <source>
        <dbReference type="Proteomes" id="UP000308978"/>
    </source>
</evidence>
<evidence type="ECO:0000313" key="4">
    <source>
        <dbReference type="EMBL" id="THG37695.1"/>
    </source>
</evidence>
<protein>
    <submittedName>
        <fullName evidence="4">GNAT family N-acetyltransferase</fullName>
    </submittedName>
</protein>
<evidence type="ECO:0000256" key="2">
    <source>
        <dbReference type="ARBA" id="ARBA00023315"/>
    </source>
</evidence>
<dbReference type="RefSeq" id="WP_136433855.1">
    <property type="nucleotide sequence ID" value="NZ_SSTJ01000004.1"/>
</dbReference>
<comment type="caution">
    <text evidence="4">The sequence shown here is derived from an EMBL/GenBank/DDBJ whole genome shotgun (WGS) entry which is preliminary data.</text>
</comment>
<name>A0A4S4G4X3_9ACTN</name>
<dbReference type="Proteomes" id="UP000308978">
    <property type="component" value="Unassembled WGS sequence"/>
</dbReference>
<dbReference type="InterPro" id="IPR016181">
    <property type="entry name" value="Acyl_CoA_acyltransferase"/>
</dbReference>
<proteinExistence type="predicted"/>
<dbReference type="PANTHER" id="PTHR43420">
    <property type="entry name" value="ACETYLTRANSFERASE"/>
    <property type="match status" value="1"/>
</dbReference>
<dbReference type="PROSITE" id="PS51186">
    <property type="entry name" value="GNAT"/>
    <property type="match status" value="1"/>
</dbReference>
<organism evidence="4 5">
    <name type="scientific">Adlercreutzia caecimuris</name>
    <dbReference type="NCBI Taxonomy" id="671266"/>
    <lineage>
        <taxon>Bacteria</taxon>
        <taxon>Bacillati</taxon>
        <taxon>Actinomycetota</taxon>
        <taxon>Coriobacteriia</taxon>
        <taxon>Eggerthellales</taxon>
        <taxon>Eggerthellaceae</taxon>
        <taxon>Adlercreutzia</taxon>
    </lineage>
</organism>
<keyword evidence="1 4" id="KW-0808">Transferase</keyword>
<dbReference type="SUPFAM" id="SSF55729">
    <property type="entry name" value="Acyl-CoA N-acyltransferases (Nat)"/>
    <property type="match status" value="1"/>
</dbReference>
<gene>
    <name evidence="4" type="ORF">E5986_04840</name>
</gene>
<dbReference type="InterPro" id="IPR000182">
    <property type="entry name" value="GNAT_dom"/>
</dbReference>
<dbReference type="CDD" id="cd04301">
    <property type="entry name" value="NAT_SF"/>
    <property type="match status" value="1"/>
</dbReference>
<reference evidence="4 5" key="1">
    <citation type="submission" date="2019-04" db="EMBL/GenBank/DDBJ databases">
        <title>Microbes associate with the intestines of laboratory mice.</title>
        <authorList>
            <person name="Navarre W."/>
            <person name="Wong E."/>
            <person name="Huang K.C."/>
            <person name="Tropini C."/>
            <person name="Ng K."/>
            <person name="Yu B."/>
        </authorList>
    </citation>
    <scope>NUCLEOTIDE SEQUENCE [LARGE SCALE GENOMIC DNA]</scope>
    <source>
        <strain evidence="4 5">NM80_B27</strain>
    </source>
</reference>
<dbReference type="Gene3D" id="3.40.630.30">
    <property type="match status" value="1"/>
</dbReference>
<dbReference type="GO" id="GO:0016747">
    <property type="term" value="F:acyltransferase activity, transferring groups other than amino-acyl groups"/>
    <property type="evidence" value="ECO:0007669"/>
    <property type="project" value="InterPro"/>
</dbReference>
<evidence type="ECO:0000259" key="3">
    <source>
        <dbReference type="PROSITE" id="PS51186"/>
    </source>
</evidence>
<sequence>MLEVRKARVDELDAVFGFYGQMADQMEGTDFDVQWRRVGHPSAALLRESVEAGQMIIGVLTGDAEGEGVEADACASGAGGAMDARAEGGKGAAGSHPVIASAMVVNHEGSPGYEAVPWAVNAAPECVGVLHVVATLPAYHGRGFARQLLTRGIEISRADGLAVLRLDTFPHNKRARSLYESCGFEDRGDWTVYYPALGDIQVSMYERAL</sequence>
<dbReference type="Pfam" id="PF00583">
    <property type="entry name" value="Acetyltransf_1"/>
    <property type="match status" value="1"/>
</dbReference>
<dbReference type="InterPro" id="IPR050680">
    <property type="entry name" value="YpeA/RimI_acetyltransf"/>
</dbReference>
<dbReference type="AlphaFoldDB" id="A0A4S4G4X3"/>
<dbReference type="EMBL" id="SSTJ01000004">
    <property type="protein sequence ID" value="THG37695.1"/>
    <property type="molecule type" value="Genomic_DNA"/>
</dbReference>
<accession>A0A4S4G4X3</accession>